<protein>
    <submittedName>
        <fullName evidence="3">Putative saccharopine dehydrogenase</fullName>
    </submittedName>
</protein>
<evidence type="ECO:0000313" key="4">
    <source>
        <dbReference type="Proteomes" id="UP000009282"/>
    </source>
</evidence>
<dbReference type="GO" id="GO:0005886">
    <property type="term" value="C:plasma membrane"/>
    <property type="evidence" value="ECO:0007669"/>
    <property type="project" value="TreeGrafter"/>
</dbReference>
<dbReference type="HOGENOM" id="CLU_031002_0_2_6"/>
<keyword evidence="1" id="KW-0812">Transmembrane</keyword>
<accession>G4QEG2</accession>
<reference evidence="3 4" key="1">
    <citation type="journal article" date="2011" name="J. Bacteriol.">
        <title>Complete genome sequence of seawater bacterium Glaciecola nitratireducens FR1064T.</title>
        <authorList>
            <person name="Bian F."/>
            <person name="Qin Q.L."/>
            <person name="Xie B.B."/>
            <person name="Shu Y.L."/>
            <person name="Zhang X.Y."/>
            <person name="Yu Y."/>
            <person name="Chen B."/>
            <person name="Chen X.L."/>
            <person name="Zhou B.C."/>
            <person name="Zhang Y.Z."/>
        </authorList>
    </citation>
    <scope>NUCLEOTIDE SEQUENCE [LARGE SCALE GENOMIC DNA]</scope>
    <source>
        <strain evidence="4">JCM 12485 / KCTC 12276 / FR1064</strain>
    </source>
</reference>
<keyword evidence="1" id="KW-1133">Transmembrane helix</keyword>
<feature type="transmembrane region" description="Helical" evidence="1">
    <location>
        <begin position="279"/>
        <end position="298"/>
    </location>
</feature>
<keyword evidence="1" id="KW-0472">Membrane</keyword>
<name>G4QEG2_GLANF</name>
<evidence type="ECO:0000256" key="1">
    <source>
        <dbReference type="SAM" id="Phobius"/>
    </source>
</evidence>
<dbReference type="OrthoDB" id="4420885at2"/>
<dbReference type="PANTHER" id="PTHR12286">
    <property type="entry name" value="SACCHAROPINE DEHYDROGENASE-LIKE OXIDOREDUCTASE"/>
    <property type="match status" value="1"/>
</dbReference>
<dbReference type="InterPro" id="IPR051276">
    <property type="entry name" value="Saccharopine_DH-like_oxidrdct"/>
</dbReference>
<sequence>MKNSNKQFDFILYGATSFVGQIMVEYLTSYKGEEYSWAMAGRSESKLQALKKRFNINDVPHFIADADDETALKNLCLNTKAVVSTVGPYAMFGETLVKVCAQSGTDYCDLTGEPQWIKQMLDKYESDAKSSGARIVHCAGFDSIPSDLGVYKLQQVVIERTAAPAKQIKMRVRRLKGGASGGTIASMLNVFKEVKENPSLRKVLVNPYVLCPQGHPFKQRQKNHKGAEHDSSLGVWTMPFVMASINERIVHRSNALLGNQYGENFLYDEAMTAKNGFQAWTFTLGLGAFMLAASLSPLRKLLAKYVLMKPGEGPTPEQQLNGMFDMRFYADTATGARIVVKVEGDRDPGYGCTAKMLAQSVLCLSKDVPNLQGGFWTPASALNEALIDRLAKHAGVTIEVMEAT</sequence>
<evidence type="ECO:0000259" key="2">
    <source>
        <dbReference type="Pfam" id="PF03435"/>
    </source>
</evidence>
<dbReference type="KEGG" id="gni:GNIT_0571"/>
<evidence type="ECO:0000313" key="3">
    <source>
        <dbReference type="EMBL" id="AEP28725.1"/>
    </source>
</evidence>
<dbReference type="EMBL" id="CP003060">
    <property type="protein sequence ID" value="AEP28725.1"/>
    <property type="molecule type" value="Genomic_DNA"/>
</dbReference>
<dbReference type="AlphaFoldDB" id="G4QEG2"/>
<dbReference type="InterPro" id="IPR036291">
    <property type="entry name" value="NAD(P)-bd_dom_sf"/>
</dbReference>
<dbReference type="GO" id="GO:0009247">
    <property type="term" value="P:glycolipid biosynthetic process"/>
    <property type="evidence" value="ECO:0007669"/>
    <property type="project" value="TreeGrafter"/>
</dbReference>
<dbReference type="eggNOG" id="COG3268">
    <property type="taxonomic scope" value="Bacteria"/>
</dbReference>
<dbReference type="RefSeq" id="WP_014107602.1">
    <property type="nucleotide sequence ID" value="NC_016041.1"/>
</dbReference>
<dbReference type="SUPFAM" id="SSF51735">
    <property type="entry name" value="NAD(P)-binding Rossmann-fold domains"/>
    <property type="match status" value="1"/>
</dbReference>
<organism evidence="3 4">
    <name type="scientific">Glaciecola nitratireducens (strain JCM 12485 / KCTC 12276 / FR1064)</name>
    <dbReference type="NCBI Taxonomy" id="1085623"/>
    <lineage>
        <taxon>Bacteria</taxon>
        <taxon>Pseudomonadati</taxon>
        <taxon>Pseudomonadota</taxon>
        <taxon>Gammaproteobacteria</taxon>
        <taxon>Alteromonadales</taxon>
        <taxon>Alteromonadaceae</taxon>
        <taxon>Brumicola</taxon>
    </lineage>
</organism>
<dbReference type="PANTHER" id="PTHR12286:SF5">
    <property type="entry name" value="SACCHAROPINE DEHYDROGENASE-LIKE OXIDOREDUCTASE"/>
    <property type="match status" value="1"/>
</dbReference>
<dbReference type="Proteomes" id="UP000009282">
    <property type="component" value="Chromosome"/>
</dbReference>
<proteinExistence type="predicted"/>
<gene>
    <name evidence="3" type="ordered locus">GNIT_0571</name>
</gene>
<dbReference type="Gene3D" id="3.40.50.720">
    <property type="entry name" value="NAD(P)-binding Rossmann-like Domain"/>
    <property type="match status" value="1"/>
</dbReference>
<dbReference type="Pfam" id="PF03435">
    <property type="entry name" value="Sacchrp_dh_NADP"/>
    <property type="match status" value="1"/>
</dbReference>
<dbReference type="STRING" id="1085623.GNIT_0571"/>
<dbReference type="InterPro" id="IPR005097">
    <property type="entry name" value="Sacchrp_dh_NADP-bd"/>
</dbReference>
<keyword evidence="4" id="KW-1185">Reference proteome</keyword>
<feature type="domain" description="Saccharopine dehydrogenase NADP binding" evidence="2">
    <location>
        <begin position="11"/>
        <end position="136"/>
    </location>
</feature>